<feature type="region of interest" description="Disordered" evidence="8">
    <location>
        <begin position="223"/>
        <end position="252"/>
    </location>
</feature>
<dbReference type="InterPro" id="IPR001912">
    <property type="entry name" value="Ribosomal_uS4_N"/>
</dbReference>
<dbReference type="GO" id="GO:0019843">
    <property type="term" value="F:rRNA binding"/>
    <property type="evidence" value="ECO:0007669"/>
    <property type="project" value="UniProtKB-KW"/>
</dbReference>
<dbReference type="GO" id="GO:0022627">
    <property type="term" value="C:cytosolic small ribosomal subunit"/>
    <property type="evidence" value="ECO:0007669"/>
    <property type="project" value="TreeGrafter"/>
</dbReference>
<organism evidence="11 12">
    <name type="scientific">Tetrapyrgos nigripes</name>
    <dbReference type="NCBI Taxonomy" id="182062"/>
    <lineage>
        <taxon>Eukaryota</taxon>
        <taxon>Fungi</taxon>
        <taxon>Dikarya</taxon>
        <taxon>Basidiomycota</taxon>
        <taxon>Agaricomycotina</taxon>
        <taxon>Agaricomycetes</taxon>
        <taxon>Agaricomycetidae</taxon>
        <taxon>Agaricales</taxon>
        <taxon>Marasmiineae</taxon>
        <taxon>Marasmiaceae</taxon>
        <taxon>Tetrapyrgos</taxon>
    </lineage>
</organism>
<dbReference type="Proteomes" id="UP000559256">
    <property type="component" value="Unassembled WGS sequence"/>
</dbReference>
<dbReference type="InterPro" id="IPR002942">
    <property type="entry name" value="S4_RNA-bd"/>
</dbReference>
<dbReference type="InterPro" id="IPR018079">
    <property type="entry name" value="Ribosomal_uS4_CS"/>
</dbReference>
<name>A0A8H5LQZ3_9AGAR</name>
<reference evidence="11 12" key="1">
    <citation type="journal article" date="2020" name="ISME J.">
        <title>Uncovering the hidden diversity of litter-decomposition mechanisms in mushroom-forming fungi.</title>
        <authorList>
            <person name="Floudas D."/>
            <person name="Bentzer J."/>
            <person name="Ahren D."/>
            <person name="Johansson T."/>
            <person name="Persson P."/>
            <person name="Tunlid A."/>
        </authorList>
    </citation>
    <scope>NUCLEOTIDE SEQUENCE [LARGE SCALE GENOMIC DNA]</scope>
    <source>
        <strain evidence="11 12">CBS 291.85</strain>
    </source>
</reference>
<dbReference type="PANTHER" id="PTHR11831">
    <property type="entry name" value="30S 40S RIBOSOMAL PROTEIN"/>
    <property type="match status" value="1"/>
</dbReference>
<comment type="caution">
    <text evidence="11">The sequence shown here is derived from an EMBL/GenBank/DDBJ whole genome shotgun (WGS) entry which is preliminary data.</text>
</comment>
<keyword evidence="5 7" id="KW-0687">Ribonucleoprotein</keyword>
<evidence type="ECO:0008006" key="13">
    <source>
        <dbReference type="Google" id="ProtNLM"/>
    </source>
</evidence>
<feature type="domain" description="RNA-binding S4" evidence="9">
    <location>
        <begin position="166"/>
        <end position="230"/>
    </location>
</feature>
<keyword evidence="3 6" id="KW-0694">RNA-binding</keyword>
<feature type="domain" description="Small ribosomal subunit protein uS4 N-terminal" evidence="10">
    <location>
        <begin position="45"/>
        <end position="165"/>
    </location>
</feature>
<evidence type="ECO:0000256" key="5">
    <source>
        <dbReference type="ARBA" id="ARBA00023274"/>
    </source>
</evidence>
<dbReference type="PROSITE" id="PS00632">
    <property type="entry name" value="RIBOSOMAL_S4"/>
    <property type="match status" value="1"/>
</dbReference>
<dbReference type="AlphaFoldDB" id="A0A8H5LQZ3"/>
<dbReference type="InterPro" id="IPR005710">
    <property type="entry name" value="Ribosomal_uS4_euk/arc"/>
</dbReference>
<dbReference type="SMART" id="SM00363">
    <property type="entry name" value="S4"/>
    <property type="match status" value="1"/>
</dbReference>
<dbReference type="GO" id="GO:0006412">
    <property type="term" value="P:translation"/>
    <property type="evidence" value="ECO:0007669"/>
    <property type="project" value="InterPro"/>
</dbReference>
<dbReference type="FunFam" id="3.10.290.10:FF:000021">
    <property type="entry name" value="40S ribosomal protein S9"/>
    <property type="match status" value="1"/>
</dbReference>
<evidence type="ECO:0000256" key="4">
    <source>
        <dbReference type="ARBA" id="ARBA00022980"/>
    </source>
</evidence>
<evidence type="ECO:0000256" key="7">
    <source>
        <dbReference type="RuleBase" id="RU003699"/>
    </source>
</evidence>
<dbReference type="SMART" id="SM01390">
    <property type="entry name" value="Ribosomal_S4"/>
    <property type="match status" value="1"/>
</dbReference>
<evidence type="ECO:0000259" key="10">
    <source>
        <dbReference type="SMART" id="SM01390"/>
    </source>
</evidence>
<dbReference type="EMBL" id="JAACJM010000024">
    <property type="protein sequence ID" value="KAF5366219.1"/>
    <property type="molecule type" value="Genomic_DNA"/>
</dbReference>
<dbReference type="PANTHER" id="PTHR11831:SF5">
    <property type="entry name" value="40S RIBOSOMAL PROTEIN S9"/>
    <property type="match status" value="1"/>
</dbReference>
<dbReference type="InterPro" id="IPR022801">
    <property type="entry name" value="Ribosomal_uS4"/>
</dbReference>
<dbReference type="PROSITE" id="PS50889">
    <property type="entry name" value="S4"/>
    <property type="match status" value="1"/>
</dbReference>
<evidence type="ECO:0000256" key="3">
    <source>
        <dbReference type="ARBA" id="ARBA00022884"/>
    </source>
</evidence>
<evidence type="ECO:0000313" key="12">
    <source>
        <dbReference type="Proteomes" id="UP000559256"/>
    </source>
</evidence>
<proteinExistence type="inferred from homology"/>
<evidence type="ECO:0000259" key="9">
    <source>
        <dbReference type="SMART" id="SM00363"/>
    </source>
</evidence>
<evidence type="ECO:0000313" key="11">
    <source>
        <dbReference type="EMBL" id="KAF5366219.1"/>
    </source>
</evidence>
<keyword evidence="12" id="KW-1185">Reference proteome</keyword>
<evidence type="ECO:0000256" key="2">
    <source>
        <dbReference type="ARBA" id="ARBA00022730"/>
    </source>
</evidence>
<dbReference type="Pfam" id="PF00163">
    <property type="entry name" value="Ribosomal_S4"/>
    <property type="match status" value="1"/>
</dbReference>
<dbReference type="OrthoDB" id="1697570at2759"/>
<dbReference type="Gene3D" id="3.10.290.10">
    <property type="entry name" value="RNA-binding S4 domain"/>
    <property type="match status" value="1"/>
</dbReference>
<dbReference type="CDD" id="cd00165">
    <property type="entry name" value="S4"/>
    <property type="match status" value="1"/>
</dbReference>
<dbReference type="SUPFAM" id="SSF55174">
    <property type="entry name" value="Alpha-L RNA-binding motif"/>
    <property type="match status" value="1"/>
</dbReference>
<gene>
    <name evidence="11" type="ORF">D9758_005701</name>
</gene>
<accession>A0A8H5LQZ3</accession>
<sequence length="252" mass="28683">MDFRFPLDCGNENYTVAQATDIAASAKVYPPKSRVLSTFDLPQEKCPGPLGTTPRRKLSVLLKIHFSCGGYKVPRRPFESARLDTELKLAGEYGLRNKREIWRITLILSKIRRAARELLKLDDKDPKRLFEGNALIRRLVRIGVLDESRMRLDYVLALKIEDFLERRLQTQVFKSGLAKSIHHARVLIRQRHIRVGKQIVNVPSFVVRLDSQKHIDFALTSPYGGGRPGRVKRKRAAAAAKKEEGGGDEDEE</sequence>
<dbReference type="GO" id="GO:0042274">
    <property type="term" value="P:ribosomal small subunit biogenesis"/>
    <property type="evidence" value="ECO:0007669"/>
    <property type="project" value="TreeGrafter"/>
</dbReference>
<keyword evidence="4 7" id="KW-0689">Ribosomal protein</keyword>
<protein>
    <recommendedName>
        <fullName evidence="13">40S ribosomal protein S9</fullName>
    </recommendedName>
</protein>
<evidence type="ECO:0000256" key="6">
    <source>
        <dbReference type="PROSITE-ProRule" id="PRU00182"/>
    </source>
</evidence>
<dbReference type="NCBIfam" id="NF003139">
    <property type="entry name" value="PRK04051.1"/>
    <property type="match status" value="1"/>
</dbReference>
<dbReference type="InterPro" id="IPR036986">
    <property type="entry name" value="S4_RNA-bd_sf"/>
</dbReference>
<evidence type="ECO:0000256" key="1">
    <source>
        <dbReference type="ARBA" id="ARBA00007465"/>
    </source>
</evidence>
<evidence type="ECO:0000256" key="8">
    <source>
        <dbReference type="SAM" id="MobiDB-lite"/>
    </source>
</evidence>
<dbReference type="Pfam" id="PF01479">
    <property type="entry name" value="S4"/>
    <property type="match status" value="1"/>
</dbReference>
<comment type="similarity">
    <text evidence="1 7">Belongs to the universal ribosomal protein uS4 family.</text>
</comment>
<dbReference type="NCBIfam" id="TIGR01018">
    <property type="entry name" value="uS4_arch"/>
    <property type="match status" value="1"/>
</dbReference>
<dbReference type="GO" id="GO:0003735">
    <property type="term" value="F:structural constituent of ribosome"/>
    <property type="evidence" value="ECO:0007669"/>
    <property type="project" value="InterPro"/>
</dbReference>
<keyword evidence="2 6" id="KW-0699">rRNA-binding</keyword>